<dbReference type="RefSeq" id="WP_126018893.1">
    <property type="nucleotide sequence ID" value="NZ_CP034437.1"/>
</dbReference>
<reference evidence="2" key="1">
    <citation type="submission" date="2018-12" db="EMBL/GenBank/DDBJ databases">
        <title>Genome sequence of Peanibacillus sp.</title>
        <authorList>
            <person name="Subramani G."/>
            <person name="Srinivasan S."/>
            <person name="Kim M.K."/>
        </authorList>
    </citation>
    <scope>NUCLEOTIDE SEQUENCE [LARGE SCALE GENOMIC DNA]</scope>
    <source>
        <strain evidence="2">18JY67-1</strain>
    </source>
</reference>
<sequence length="92" mass="10632">MNAEARWMNRMFGSRIVTYLHRCFRHGTGQNLLLYGGILVWKLRATIGKWEMVAAAAATKAATEAVTERKELEINHQDKNREGKTSWNLKWV</sequence>
<protein>
    <submittedName>
        <fullName evidence="1">Uncharacterized protein</fullName>
    </submittedName>
</protein>
<gene>
    <name evidence="1" type="ORF">EJC50_26485</name>
</gene>
<organism evidence="1 2">
    <name type="scientific">Paenibacillus albus</name>
    <dbReference type="NCBI Taxonomy" id="2495582"/>
    <lineage>
        <taxon>Bacteria</taxon>
        <taxon>Bacillati</taxon>
        <taxon>Bacillota</taxon>
        <taxon>Bacilli</taxon>
        <taxon>Bacillales</taxon>
        <taxon>Paenibacillaceae</taxon>
        <taxon>Paenibacillus</taxon>
    </lineage>
</organism>
<evidence type="ECO:0000313" key="1">
    <source>
        <dbReference type="EMBL" id="AZN42843.1"/>
    </source>
</evidence>
<keyword evidence="2" id="KW-1185">Reference proteome</keyword>
<dbReference type="EMBL" id="CP034437">
    <property type="protein sequence ID" value="AZN42843.1"/>
    <property type="molecule type" value="Genomic_DNA"/>
</dbReference>
<name>A0A3S9AAS5_9BACL</name>
<dbReference type="Proteomes" id="UP000272528">
    <property type="component" value="Chromosome"/>
</dbReference>
<dbReference type="AlphaFoldDB" id="A0A3S9AAS5"/>
<proteinExistence type="predicted"/>
<evidence type="ECO:0000313" key="2">
    <source>
        <dbReference type="Proteomes" id="UP000272528"/>
    </source>
</evidence>
<accession>A0A3S9AAS5</accession>
<dbReference type="KEGG" id="palb:EJC50_26485"/>